<dbReference type="Proteomes" id="UP000239757">
    <property type="component" value="Unassembled WGS sequence"/>
</dbReference>
<gene>
    <name evidence="1" type="ORF">GOBAR_AA40114</name>
</gene>
<dbReference type="Pfam" id="PF13650">
    <property type="entry name" value="Asp_protease_2"/>
    <property type="match status" value="1"/>
</dbReference>
<accession>A0A2P5VP19</accession>
<evidence type="ECO:0000313" key="1">
    <source>
        <dbReference type="EMBL" id="PPR80599.1"/>
    </source>
</evidence>
<dbReference type="OrthoDB" id="1938670at2759"/>
<dbReference type="EMBL" id="KZ671767">
    <property type="protein sequence ID" value="PPR80599.1"/>
    <property type="molecule type" value="Genomic_DNA"/>
</dbReference>
<dbReference type="AlphaFoldDB" id="A0A2P5VP19"/>
<dbReference type="Gene3D" id="2.40.70.10">
    <property type="entry name" value="Acid Proteases"/>
    <property type="match status" value="1"/>
</dbReference>
<name>A0A2P5VP19_GOSBA</name>
<sequence>MIKDWPKRAVLSAMEVKEESDEEDNNLGSILGGVEDKRGHGLMFVDIMVADRKLNALVDTCAPNLFISKEATCKLGLKIKNKLGQIKTVNSKNVPIKRVEKRVDLQLSDWTGKASIKEGKHGGKTLSAIQFAKGVRRDEVSYLATLKIEETVKSIGEIPKEVGQVL</sequence>
<proteinExistence type="predicted"/>
<reference evidence="1 2" key="1">
    <citation type="submission" date="2015-01" db="EMBL/GenBank/DDBJ databases">
        <title>Genome of allotetraploid Gossypium barbadense reveals genomic plasticity and fiber elongation in cotton evolution.</title>
        <authorList>
            <person name="Chen X."/>
            <person name="Liu X."/>
            <person name="Zhao B."/>
            <person name="Zheng H."/>
            <person name="Hu Y."/>
            <person name="Lu G."/>
            <person name="Yang C."/>
            <person name="Chen J."/>
            <person name="Shan C."/>
            <person name="Zhang L."/>
            <person name="Zhou Y."/>
            <person name="Wang L."/>
            <person name="Guo W."/>
            <person name="Bai Y."/>
            <person name="Ruan J."/>
            <person name="Shangguan X."/>
            <person name="Mao Y."/>
            <person name="Jiang J."/>
            <person name="Zhu Y."/>
            <person name="Lei J."/>
            <person name="Kang H."/>
            <person name="Chen S."/>
            <person name="He X."/>
            <person name="Wang R."/>
            <person name="Wang Y."/>
            <person name="Chen J."/>
            <person name="Wang L."/>
            <person name="Yu S."/>
            <person name="Wang B."/>
            <person name="Wei J."/>
            <person name="Song S."/>
            <person name="Lu X."/>
            <person name="Gao Z."/>
            <person name="Gu W."/>
            <person name="Deng X."/>
            <person name="Ma D."/>
            <person name="Wang S."/>
            <person name="Liang W."/>
            <person name="Fang L."/>
            <person name="Cai C."/>
            <person name="Zhu X."/>
            <person name="Zhou B."/>
            <person name="Zhang Y."/>
            <person name="Chen Z."/>
            <person name="Xu S."/>
            <person name="Zhu R."/>
            <person name="Wang S."/>
            <person name="Zhang T."/>
            <person name="Zhao G."/>
        </authorList>
    </citation>
    <scope>NUCLEOTIDE SEQUENCE [LARGE SCALE GENOMIC DNA]</scope>
    <source>
        <strain evidence="2">cv. Xinhai21</strain>
        <tissue evidence="1">Leaf</tissue>
    </source>
</reference>
<dbReference type="InterPro" id="IPR021109">
    <property type="entry name" value="Peptidase_aspartic_dom_sf"/>
</dbReference>
<evidence type="ECO:0000313" key="2">
    <source>
        <dbReference type="Proteomes" id="UP000239757"/>
    </source>
</evidence>
<organism evidence="1 2">
    <name type="scientific">Gossypium barbadense</name>
    <name type="common">Sea Island cotton</name>
    <name type="synonym">Hibiscus barbadensis</name>
    <dbReference type="NCBI Taxonomy" id="3634"/>
    <lineage>
        <taxon>Eukaryota</taxon>
        <taxon>Viridiplantae</taxon>
        <taxon>Streptophyta</taxon>
        <taxon>Embryophyta</taxon>
        <taxon>Tracheophyta</taxon>
        <taxon>Spermatophyta</taxon>
        <taxon>Magnoliopsida</taxon>
        <taxon>eudicotyledons</taxon>
        <taxon>Gunneridae</taxon>
        <taxon>Pentapetalae</taxon>
        <taxon>rosids</taxon>
        <taxon>malvids</taxon>
        <taxon>Malvales</taxon>
        <taxon>Malvaceae</taxon>
        <taxon>Malvoideae</taxon>
        <taxon>Gossypium</taxon>
    </lineage>
</organism>
<evidence type="ECO:0008006" key="3">
    <source>
        <dbReference type="Google" id="ProtNLM"/>
    </source>
</evidence>
<protein>
    <recommendedName>
        <fullName evidence="3">Aspartic peptidase DDI1-type domain-containing protein</fullName>
    </recommendedName>
</protein>